<evidence type="ECO:0000256" key="8">
    <source>
        <dbReference type="ARBA" id="ARBA00022741"/>
    </source>
</evidence>
<dbReference type="InterPro" id="IPR011102">
    <property type="entry name" value="Sig_transdc_His_kinase_HWE"/>
</dbReference>
<dbReference type="InterPro" id="IPR013656">
    <property type="entry name" value="PAS_4"/>
</dbReference>
<keyword evidence="8" id="KW-0547">Nucleotide-binding</keyword>
<dbReference type="SUPFAM" id="SSF55874">
    <property type="entry name" value="ATPase domain of HSP90 chaperone/DNA topoisomerase II/histidine kinase"/>
    <property type="match status" value="1"/>
</dbReference>
<dbReference type="InterPro" id="IPR000700">
    <property type="entry name" value="PAS-assoc_C"/>
</dbReference>
<evidence type="ECO:0000256" key="1">
    <source>
        <dbReference type="ARBA" id="ARBA00000085"/>
    </source>
</evidence>
<keyword evidence="6" id="KW-0808">Transferase</keyword>
<keyword evidence="3" id="KW-0597">Phosphoprotein</keyword>
<comment type="caution">
    <text evidence="13">The sequence shown here is derived from an EMBL/GenBank/DDBJ whole genome shotgun (WGS) entry which is preliminary data.</text>
</comment>
<gene>
    <name evidence="13" type="ORF">FHS94_002898</name>
</gene>
<organism evidence="13 14">
    <name type="scientific">Sphingomonas aerophila</name>
    <dbReference type="NCBI Taxonomy" id="1344948"/>
    <lineage>
        <taxon>Bacteria</taxon>
        <taxon>Pseudomonadati</taxon>
        <taxon>Pseudomonadota</taxon>
        <taxon>Alphaproteobacteria</taxon>
        <taxon>Sphingomonadales</taxon>
        <taxon>Sphingomonadaceae</taxon>
        <taxon>Sphingomonas</taxon>
    </lineage>
</organism>
<keyword evidence="7" id="KW-0677">Repeat</keyword>
<dbReference type="EMBL" id="JACIJK010000008">
    <property type="protein sequence ID" value="MBB5716041.1"/>
    <property type="molecule type" value="Genomic_DNA"/>
</dbReference>
<dbReference type="RefSeq" id="WP_184058912.1">
    <property type="nucleotide sequence ID" value="NZ_JACIJK010000008.1"/>
</dbReference>
<dbReference type="NCBIfam" id="TIGR00229">
    <property type="entry name" value="sensory_box"/>
    <property type="match status" value="1"/>
</dbReference>
<dbReference type="PROSITE" id="PS50113">
    <property type="entry name" value="PAC"/>
    <property type="match status" value="1"/>
</dbReference>
<dbReference type="InterPro" id="IPR035965">
    <property type="entry name" value="PAS-like_dom_sf"/>
</dbReference>
<dbReference type="PANTHER" id="PTHR41523">
    <property type="entry name" value="TWO-COMPONENT SYSTEM SENSOR PROTEIN"/>
    <property type="match status" value="1"/>
</dbReference>
<keyword evidence="14" id="KW-1185">Reference proteome</keyword>
<dbReference type="GO" id="GO:0004673">
    <property type="term" value="F:protein histidine kinase activity"/>
    <property type="evidence" value="ECO:0007669"/>
    <property type="project" value="UniProtKB-EC"/>
</dbReference>
<proteinExistence type="predicted"/>
<evidence type="ECO:0000256" key="5">
    <source>
        <dbReference type="ARBA" id="ARBA00022643"/>
    </source>
</evidence>
<evidence type="ECO:0000259" key="12">
    <source>
        <dbReference type="PROSITE" id="PS50113"/>
    </source>
</evidence>
<dbReference type="Gene3D" id="3.30.565.10">
    <property type="entry name" value="Histidine kinase-like ATPase, C-terminal domain"/>
    <property type="match status" value="1"/>
</dbReference>
<keyword evidence="9" id="KW-0418">Kinase</keyword>
<sequence length="347" mass="37963">MSALVDRIAPPPATKVIVPQSRRELHEYNPPAVPDATIEDVIEHDAECVTTLTLDGRVRGINRVGCRLMEFADPAEVSGRAWRDLWPVEARMTIDDAFRRAVAGEAVRFDLARPSPAMPDRWWETTITSIEDGRGQPVAFIAASRDITDRMQALQAMQAVVEEMQHRLKNTYAVASGMVSAFARGAPEREAFAEEMASRLAALGTAQQLYHREDRERRPIAQLVPTLVASFATPACPIVARHLPGTLDHGQADAVALVLGELAVNSTKHGALSGMGAINVTSEDRGGRVEIRWSERGSRRVAATVRDGGQGMTLMRRIVAARRGSLDMQWKAYGLTAIIGFPKASIR</sequence>
<keyword evidence="4" id="KW-0285">Flavoprotein</keyword>
<reference evidence="13 14" key="1">
    <citation type="submission" date="2020-08" db="EMBL/GenBank/DDBJ databases">
        <title>Genomic Encyclopedia of Type Strains, Phase IV (KMG-IV): sequencing the most valuable type-strain genomes for metagenomic binning, comparative biology and taxonomic classification.</title>
        <authorList>
            <person name="Goeker M."/>
        </authorList>
    </citation>
    <scope>NUCLEOTIDE SEQUENCE [LARGE SCALE GENOMIC DNA]</scope>
    <source>
        <strain evidence="13 14">DSM 100044</strain>
    </source>
</reference>
<dbReference type="Pfam" id="PF08448">
    <property type="entry name" value="PAS_4"/>
    <property type="match status" value="1"/>
</dbReference>
<feature type="domain" description="PAC" evidence="12">
    <location>
        <begin position="105"/>
        <end position="159"/>
    </location>
</feature>
<dbReference type="Pfam" id="PF07536">
    <property type="entry name" value="HWE_HK"/>
    <property type="match status" value="1"/>
</dbReference>
<dbReference type="AlphaFoldDB" id="A0A7W9BF61"/>
<evidence type="ECO:0000256" key="10">
    <source>
        <dbReference type="ARBA" id="ARBA00022840"/>
    </source>
</evidence>
<evidence type="ECO:0000256" key="6">
    <source>
        <dbReference type="ARBA" id="ARBA00022679"/>
    </source>
</evidence>
<dbReference type="GO" id="GO:0005524">
    <property type="term" value="F:ATP binding"/>
    <property type="evidence" value="ECO:0007669"/>
    <property type="project" value="UniProtKB-KW"/>
</dbReference>
<accession>A0A7W9BF61</accession>
<name>A0A7W9BF61_9SPHN</name>
<evidence type="ECO:0000256" key="7">
    <source>
        <dbReference type="ARBA" id="ARBA00022737"/>
    </source>
</evidence>
<evidence type="ECO:0000313" key="13">
    <source>
        <dbReference type="EMBL" id="MBB5716041.1"/>
    </source>
</evidence>
<keyword evidence="11" id="KW-0843">Virulence</keyword>
<dbReference type="Proteomes" id="UP000546200">
    <property type="component" value="Unassembled WGS sequence"/>
</dbReference>
<evidence type="ECO:0000256" key="2">
    <source>
        <dbReference type="ARBA" id="ARBA00012438"/>
    </source>
</evidence>
<evidence type="ECO:0000256" key="9">
    <source>
        <dbReference type="ARBA" id="ARBA00022777"/>
    </source>
</evidence>
<dbReference type="SMART" id="SM00911">
    <property type="entry name" value="HWE_HK"/>
    <property type="match status" value="1"/>
</dbReference>
<evidence type="ECO:0000256" key="3">
    <source>
        <dbReference type="ARBA" id="ARBA00022553"/>
    </source>
</evidence>
<dbReference type="EC" id="2.7.13.3" evidence="2"/>
<dbReference type="InterPro" id="IPR036890">
    <property type="entry name" value="HATPase_C_sf"/>
</dbReference>
<evidence type="ECO:0000256" key="11">
    <source>
        <dbReference type="ARBA" id="ARBA00023026"/>
    </source>
</evidence>
<evidence type="ECO:0000256" key="4">
    <source>
        <dbReference type="ARBA" id="ARBA00022630"/>
    </source>
</evidence>
<evidence type="ECO:0000313" key="14">
    <source>
        <dbReference type="Proteomes" id="UP000546200"/>
    </source>
</evidence>
<dbReference type="PANTHER" id="PTHR41523:SF8">
    <property type="entry name" value="ETHYLENE RESPONSE SENSOR PROTEIN"/>
    <property type="match status" value="1"/>
</dbReference>
<comment type="catalytic activity">
    <reaction evidence="1">
        <text>ATP + protein L-histidine = ADP + protein N-phospho-L-histidine.</text>
        <dbReference type="EC" id="2.7.13.3"/>
    </reaction>
</comment>
<dbReference type="InterPro" id="IPR000014">
    <property type="entry name" value="PAS"/>
</dbReference>
<keyword evidence="5" id="KW-0288">FMN</keyword>
<protein>
    <recommendedName>
        <fullName evidence="2">histidine kinase</fullName>
        <ecNumber evidence="2">2.7.13.3</ecNumber>
    </recommendedName>
</protein>
<dbReference type="CDD" id="cd00130">
    <property type="entry name" value="PAS"/>
    <property type="match status" value="1"/>
</dbReference>
<dbReference type="SUPFAM" id="SSF55785">
    <property type="entry name" value="PYP-like sensor domain (PAS domain)"/>
    <property type="match status" value="1"/>
</dbReference>
<keyword evidence="10" id="KW-0067">ATP-binding</keyword>
<dbReference type="Gene3D" id="3.30.450.20">
    <property type="entry name" value="PAS domain"/>
    <property type="match status" value="1"/>
</dbReference>